<dbReference type="GO" id="GO:0004563">
    <property type="term" value="F:beta-N-acetylhexosaminidase activity"/>
    <property type="evidence" value="ECO:0007669"/>
    <property type="project" value="UniProtKB-EC"/>
</dbReference>
<dbReference type="InterPro" id="IPR001764">
    <property type="entry name" value="Glyco_hydro_3_N"/>
</dbReference>
<evidence type="ECO:0000256" key="2">
    <source>
        <dbReference type="ARBA" id="ARBA00005336"/>
    </source>
</evidence>
<keyword evidence="5" id="KW-0326">Glycosidase</keyword>
<feature type="chain" id="PRO_5036998492" description="beta-N-acetylhexosaminidase" evidence="6">
    <location>
        <begin position="32"/>
        <end position="410"/>
    </location>
</feature>
<dbReference type="SUPFAM" id="SSF51445">
    <property type="entry name" value="(Trans)glycosidases"/>
    <property type="match status" value="1"/>
</dbReference>
<evidence type="ECO:0000256" key="4">
    <source>
        <dbReference type="ARBA" id="ARBA00022801"/>
    </source>
</evidence>
<comment type="caution">
    <text evidence="8">The sequence shown here is derived from an EMBL/GenBank/DDBJ whole genome shotgun (WGS) entry which is preliminary data.</text>
</comment>
<gene>
    <name evidence="8" type="ORF">JDV75_10605</name>
</gene>
<feature type="signal peptide" evidence="6">
    <location>
        <begin position="1"/>
        <end position="31"/>
    </location>
</feature>
<evidence type="ECO:0000256" key="1">
    <source>
        <dbReference type="ARBA" id="ARBA00001231"/>
    </source>
</evidence>
<reference evidence="8" key="1">
    <citation type="submission" date="2020-12" db="EMBL/GenBank/DDBJ databases">
        <title>Genome public.</title>
        <authorList>
            <person name="Sun Q."/>
        </authorList>
    </citation>
    <scope>NUCLEOTIDE SEQUENCE</scope>
    <source>
        <strain evidence="8">CCM 8863</strain>
    </source>
</reference>
<proteinExistence type="inferred from homology"/>
<evidence type="ECO:0000256" key="3">
    <source>
        <dbReference type="ARBA" id="ARBA00012663"/>
    </source>
</evidence>
<keyword evidence="6" id="KW-0732">Signal</keyword>
<evidence type="ECO:0000256" key="6">
    <source>
        <dbReference type="SAM" id="SignalP"/>
    </source>
</evidence>
<dbReference type="GO" id="GO:0005975">
    <property type="term" value="P:carbohydrate metabolic process"/>
    <property type="evidence" value="ECO:0007669"/>
    <property type="project" value="InterPro"/>
</dbReference>
<evidence type="ECO:0000259" key="7">
    <source>
        <dbReference type="Pfam" id="PF00933"/>
    </source>
</evidence>
<dbReference type="InterPro" id="IPR036962">
    <property type="entry name" value="Glyco_hydro_3_N_sf"/>
</dbReference>
<dbReference type="AlphaFoldDB" id="A0A934M5J5"/>
<accession>A0A934M5J5</accession>
<keyword evidence="9" id="KW-1185">Reference proteome</keyword>
<feature type="domain" description="Glycoside hydrolase family 3 N-terminal" evidence="7">
    <location>
        <begin position="85"/>
        <end position="401"/>
    </location>
</feature>
<dbReference type="EC" id="3.2.1.52" evidence="3"/>
<dbReference type="PANTHER" id="PTHR30480">
    <property type="entry name" value="BETA-HEXOSAMINIDASE-RELATED"/>
    <property type="match status" value="1"/>
</dbReference>
<dbReference type="Gene3D" id="3.20.20.300">
    <property type="entry name" value="Glycoside hydrolase, family 3, N-terminal domain"/>
    <property type="match status" value="1"/>
</dbReference>
<dbReference type="Pfam" id="PF00933">
    <property type="entry name" value="Glyco_hydro_3"/>
    <property type="match status" value="1"/>
</dbReference>
<organism evidence="8 9">
    <name type="scientific">Corynebacterium meridianum</name>
    <dbReference type="NCBI Taxonomy" id="2765363"/>
    <lineage>
        <taxon>Bacteria</taxon>
        <taxon>Bacillati</taxon>
        <taxon>Actinomycetota</taxon>
        <taxon>Actinomycetes</taxon>
        <taxon>Mycobacteriales</taxon>
        <taxon>Corynebacteriaceae</taxon>
        <taxon>Corynebacterium</taxon>
    </lineage>
</organism>
<evidence type="ECO:0000256" key="5">
    <source>
        <dbReference type="ARBA" id="ARBA00023295"/>
    </source>
</evidence>
<dbReference type="PANTHER" id="PTHR30480:SF13">
    <property type="entry name" value="BETA-HEXOSAMINIDASE"/>
    <property type="match status" value="1"/>
</dbReference>
<comment type="catalytic activity">
    <reaction evidence="1">
        <text>Hydrolysis of terminal non-reducing N-acetyl-D-hexosamine residues in N-acetyl-beta-D-hexosaminides.</text>
        <dbReference type="EC" id="3.2.1.52"/>
    </reaction>
</comment>
<dbReference type="GO" id="GO:0009254">
    <property type="term" value="P:peptidoglycan turnover"/>
    <property type="evidence" value="ECO:0007669"/>
    <property type="project" value="TreeGrafter"/>
</dbReference>
<dbReference type="InterPro" id="IPR050226">
    <property type="entry name" value="NagZ_Beta-hexosaminidase"/>
</dbReference>
<sequence length="410" mass="42567">MLCEALILRCVRSGATIAVGGAVLALSACTAATVVPGPAPEPTAHRHVETGEFHGPPVPPVVELPPAPVPDPLAQARANLPATQREKVASLMTVGVRDYDDALFALQQGAGGIFIGSWTDPALLTGTDRNIGTLREAVGRPFAVSIDAEGGRVVRQPDIFGRFPAPRTMAETMTPEQVRALAAELGAKLAGVGVTVDFAPVLDTSGAPAGAVIGDRSFSPDPERAARYAAAFADGLREAGITPVFKHFPGHGRATGDSHYDQVLTPEFEQLRELDLKPYGPVLDSSPGAVMVGHMIVPGLGEEGLPATLNPAVYELLRSGDYPGGKPFTGVIYTDDLSGMKAVSNRMNAPQAVLASLRAGADIALWISADDLVAAVDTVDRAVTDGGFPVEQLEASALRVQVQNLGPSDG</sequence>
<dbReference type="RefSeq" id="WP_198739219.1">
    <property type="nucleotide sequence ID" value="NZ_JAEIOS010000015.1"/>
</dbReference>
<comment type="similarity">
    <text evidence="2">Belongs to the glycosyl hydrolase 3 family.</text>
</comment>
<dbReference type="InterPro" id="IPR017853">
    <property type="entry name" value="GH"/>
</dbReference>
<protein>
    <recommendedName>
        <fullName evidence="3">beta-N-acetylhexosaminidase</fullName>
        <ecNumber evidence="3">3.2.1.52</ecNumber>
    </recommendedName>
</protein>
<name>A0A934M5J5_9CORY</name>
<dbReference type="Proteomes" id="UP000645966">
    <property type="component" value="Unassembled WGS sequence"/>
</dbReference>
<dbReference type="EMBL" id="JAEIOS010000015">
    <property type="protein sequence ID" value="MBI8990201.1"/>
    <property type="molecule type" value="Genomic_DNA"/>
</dbReference>
<keyword evidence="4 8" id="KW-0378">Hydrolase</keyword>
<evidence type="ECO:0000313" key="9">
    <source>
        <dbReference type="Proteomes" id="UP000645966"/>
    </source>
</evidence>
<evidence type="ECO:0000313" key="8">
    <source>
        <dbReference type="EMBL" id="MBI8990201.1"/>
    </source>
</evidence>